<organism evidence="2 3">
    <name type="scientific">Trypanosoma conorhini</name>
    <dbReference type="NCBI Taxonomy" id="83891"/>
    <lineage>
        <taxon>Eukaryota</taxon>
        <taxon>Discoba</taxon>
        <taxon>Euglenozoa</taxon>
        <taxon>Kinetoplastea</taxon>
        <taxon>Metakinetoplastina</taxon>
        <taxon>Trypanosomatida</taxon>
        <taxon>Trypanosomatidae</taxon>
        <taxon>Trypanosoma</taxon>
    </lineage>
</organism>
<sequence length="128" mass="13202">MVKSSSRVQRRLVERAAAVPASPAGQPHADGAARHGGPRGRSVGGADGTAGARASPVEAVRETRRRCCTCGGHEARERLRGADEGAGLPYGTSGGDGRRRAGTEPSFAGGARPLHRFSLSLSLSCGRW</sequence>
<feature type="region of interest" description="Disordered" evidence="1">
    <location>
        <begin position="81"/>
        <end position="112"/>
    </location>
</feature>
<dbReference type="GeneID" id="40321801"/>
<dbReference type="Proteomes" id="UP000284403">
    <property type="component" value="Unassembled WGS sequence"/>
</dbReference>
<proteinExistence type="predicted"/>
<reference evidence="2 3" key="1">
    <citation type="journal article" date="2018" name="BMC Genomics">
        <title>Genomic comparison of Trypanosoma conorhini and Trypanosoma rangeli to Trypanosoma cruzi strains of high and low virulence.</title>
        <authorList>
            <person name="Bradwell K.R."/>
            <person name="Koparde V.N."/>
            <person name="Matveyev A.V."/>
            <person name="Serrano M.G."/>
            <person name="Alves J.M."/>
            <person name="Parikh H."/>
            <person name="Huang B."/>
            <person name="Lee V."/>
            <person name="Espinosa-Alvarez O."/>
            <person name="Ortiz P.A."/>
            <person name="Costa-Martins A.G."/>
            <person name="Teixeira M.M."/>
            <person name="Buck G.A."/>
        </authorList>
    </citation>
    <scope>NUCLEOTIDE SEQUENCE [LARGE SCALE GENOMIC DNA]</scope>
    <source>
        <strain evidence="2 3">025E</strain>
    </source>
</reference>
<dbReference type="RefSeq" id="XP_029224858.1">
    <property type="nucleotide sequence ID" value="XM_029375045.1"/>
</dbReference>
<feature type="region of interest" description="Disordered" evidence="1">
    <location>
        <begin position="1"/>
        <end position="60"/>
    </location>
</feature>
<gene>
    <name evidence="2" type="ORF">Tco025E_08190</name>
</gene>
<evidence type="ECO:0000313" key="3">
    <source>
        <dbReference type="Proteomes" id="UP000284403"/>
    </source>
</evidence>
<comment type="caution">
    <text evidence="2">The sequence shown here is derived from an EMBL/GenBank/DDBJ whole genome shotgun (WGS) entry which is preliminary data.</text>
</comment>
<evidence type="ECO:0000256" key="1">
    <source>
        <dbReference type="SAM" id="MobiDB-lite"/>
    </source>
</evidence>
<keyword evidence="3" id="KW-1185">Reference proteome</keyword>
<dbReference type="AlphaFoldDB" id="A0A3R7LUE1"/>
<accession>A0A3R7LUE1</accession>
<evidence type="ECO:0000313" key="2">
    <source>
        <dbReference type="EMBL" id="RNF03514.1"/>
    </source>
</evidence>
<protein>
    <submittedName>
        <fullName evidence="2">Uncharacterized protein</fullName>
    </submittedName>
</protein>
<name>A0A3R7LUE1_9TRYP</name>
<dbReference type="EMBL" id="MKKU01000718">
    <property type="protein sequence ID" value="RNF03514.1"/>
    <property type="molecule type" value="Genomic_DNA"/>
</dbReference>
<dbReference type="OrthoDB" id="253002at2759"/>